<name>A0A1I2R079_9GAMM</name>
<evidence type="ECO:0000256" key="1">
    <source>
        <dbReference type="SAM" id="Coils"/>
    </source>
</evidence>
<evidence type="ECO:0000313" key="3">
    <source>
        <dbReference type="EMBL" id="SFG31361.1"/>
    </source>
</evidence>
<dbReference type="InterPro" id="IPR038729">
    <property type="entry name" value="Rad50/SbcC_AAA"/>
</dbReference>
<keyword evidence="3" id="KW-0540">Nuclease</keyword>
<keyword evidence="3" id="KW-0269">Exonuclease</keyword>
<dbReference type="SUPFAM" id="SSF52540">
    <property type="entry name" value="P-loop containing nucleoside triphosphate hydrolases"/>
    <property type="match status" value="1"/>
</dbReference>
<dbReference type="AlphaFoldDB" id="A0A1I2R079"/>
<keyword evidence="3" id="KW-0378">Hydrolase</keyword>
<dbReference type="Gene3D" id="3.40.50.300">
    <property type="entry name" value="P-loop containing nucleotide triphosphate hydrolases"/>
    <property type="match status" value="2"/>
</dbReference>
<dbReference type="EMBL" id="FOOU01000005">
    <property type="protein sequence ID" value="SFG31361.1"/>
    <property type="molecule type" value="Genomic_DNA"/>
</dbReference>
<proteinExistence type="predicted"/>
<feature type="coiled-coil region" evidence="1">
    <location>
        <begin position="534"/>
        <end position="621"/>
    </location>
</feature>
<sequence>MHPLSLHMSAFGPFAAQELIDFSRLGDKPLFLINGPTGSGKTTILDAICFALYGKTTGDEREGTQMRSDLAMPDQLTEVTFTFELADKSYRIRRIPEQPRPKARGEGFTQQSAEAQLWLLDASGEPEKVIVSSKVTEATREIEQLLGMNADQFRQVMVLPQGKFRQLLTADSKDREHIFSQLFQTQIYKQLEDELKNRSAEVRREVDALNKQKNALLQNVGLESSEALAEKRLQVFGEAERHKQILTQKQNETLKASSEKDRAVELLTRFKQLDHLIAEQQKLTAGQLEIEQLSMQFQRGDKAREILPEFERFQYSSAELLKHTERLKAETLLLSTLEEGFQAASVEYAALPEWQLQLNQHKEQRQTLLGFQTRVEKLQQSGKNVSTAAHAVSAAQAQQQVAKQKVEQNTHKIEQADQMLSQLRIAVQQTGVLQLEHHKCAQQLEIKQKVEQLQKLLDGAQTALLTSRQRGNHLKALADEQQKSATVIERDWHLAQAAILALTLQDDAPCPVCGSAEHPAPAHSEIAPPTQAMVEQARIKAQQANDTLMAERENYRSINNELTRLSNEIIESNGRLGDAQKITLPALRSEYESLKKQLEALQRQQTELNKTEEVLAGLKAAQLPLSNAMDVAQQAFDAATTQHAEERKAYQIAEQEVPDDYRSPSQLEAVIAQQQNAISRCEQQIERLQQRYNLAKKQRDSAAAALAILKENQQQSQQSQDTANQQWQAALLKSVFDTVDDFQRSVIPRANREKMQQRVDEYKQAVQQNLGALQSLQNALENVSRPDVQPYLDRITAAEQAQQLADQQWRALHDQFTLLENAEQRINTLQKESTALEARYAVVGTLSDVANGQTGNKVSLQRFVLSVLLDDVLIEASHRLALMSKGRYRLLRKEDRSKGNRASGLDLEVEDGYTGRVRGVATLSGGESFMAALSLALGLSDVVQAYAGGIRLDTLFIDEGFGSLDPESLDLAIRTLTDLQQSGRMVGIISHVAELKEQIAARIDIAASELGSKIVWQ</sequence>
<organism evidence="3 4">
    <name type="scientific">Neptunomonas qingdaonensis</name>
    <dbReference type="NCBI Taxonomy" id="1045558"/>
    <lineage>
        <taxon>Bacteria</taxon>
        <taxon>Pseudomonadati</taxon>
        <taxon>Pseudomonadota</taxon>
        <taxon>Gammaproteobacteria</taxon>
        <taxon>Oceanospirillales</taxon>
        <taxon>Oceanospirillaceae</taxon>
        <taxon>Neptunomonas</taxon>
    </lineage>
</organism>
<dbReference type="RefSeq" id="WP_090727120.1">
    <property type="nucleotide sequence ID" value="NZ_FOOU01000005.1"/>
</dbReference>
<dbReference type="Proteomes" id="UP000198623">
    <property type="component" value="Unassembled WGS sequence"/>
</dbReference>
<feature type="coiled-coil region" evidence="1">
    <location>
        <begin position="188"/>
        <end position="219"/>
    </location>
</feature>
<feature type="coiled-coil region" evidence="1">
    <location>
        <begin position="671"/>
        <end position="705"/>
    </location>
</feature>
<dbReference type="GO" id="GO:0004527">
    <property type="term" value="F:exonuclease activity"/>
    <property type="evidence" value="ECO:0007669"/>
    <property type="project" value="UniProtKB-KW"/>
</dbReference>
<dbReference type="InterPro" id="IPR027417">
    <property type="entry name" value="P-loop_NTPase"/>
</dbReference>
<keyword evidence="1" id="KW-0175">Coiled coil</keyword>
<keyword evidence="4" id="KW-1185">Reference proteome</keyword>
<dbReference type="PANTHER" id="PTHR32114:SF2">
    <property type="entry name" value="ABC TRANSPORTER ABCH.3"/>
    <property type="match status" value="1"/>
</dbReference>
<dbReference type="Pfam" id="PF13558">
    <property type="entry name" value="SbcC_Walker_B"/>
    <property type="match status" value="1"/>
</dbReference>
<dbReference type="Pfam" id="PF13476">
    <property type="entry name" value="AAA_23"/>
    <property type="match status" value="1"/>
</dbReference>
<dbReference type="GO" id="GO:0016887">
    <property type="term" value="F:ATP hydrolysis activity"/>
    <property type="evidence" value="ECO:0007669"/>
    <property type="project" value="InterPro"/>
</dbReference>
<accession>A0A1I2R079</accession>
<dbReference type="PANTHER" id="PTHR32114">
    <property type="entry name" value="ABC TRANSPORTER ABCH.3"/>
    <property type="match status" value="1"/>
</dbReference>
<reference evidence="4" key="1">
    <citation type="submission" date="2016-10" db="EMBL/GenBank/DDBJ databases">
        <authorList>
            <person name="Varghese N."/>
            <person name="Submissions S."/>
        </authorList>
    </citation>
    <scope>NUCLEOTIDE SEQUENCE [LARGE SCALE GENOMIC DNA]</scope>
    <source>
        <strain evidence="4">CGMCC 1.10971</strain>
    </source>
</reference>
<protein>
    <submittedName>
        <fullName evidence="3">Exonuclease SbcC</fullName>
    </submittedName>
</protein>
<gene>
    <name evidence="3" type="ORF">SAMN05216175_105124</name>
</gene>
<dbReference type="STRING" id="1045558.SAMN05216175_105124"/>
<feature type="domain" description="Rad50/SbcC-type AAA" evidence="2">
    <location>
        <begin position="5"/>
        <end position="219"/>
    </location>
</feature>
<dbReference type="GO" id="GO:0006302">
    <property type="term" value="P:double-strand break repair"/>
    <property type="evidence" value="ECO:0007669"/>
    <property type="project" value="InterPro"/>
</dbReference>
<evidence type="ECO:0000313" key="4">
    <source>
        <dbReference type="Proteomes" id="UP000198623"/>
    </source>
</evidence>
<dbReference type="OrthoDB" id="9795626at2"/>
<evidence type="ECO:0000259" key="2">
    <source>
        <dbReference type="Pfam" id="PF13476"/>
    </source>
</evidence>
<feature type="coiled-coil region" evidence="1">
    <location>
        <begin position="812"/>
        <end position="839"/>
    </location>
</feature>